<proteinExistence type="inferred from homology"/>
<dbReference type="STRING" id="88036.D8T6N9"/>
<evidence type="ECO:0000259" key="5">
    <source>
        <dbReference type="Pfam" id="PF07842"/>
    </source>
</evidence>
<dbReference type="GO" id="GO:0005634">
    <property type="term" value="C:nucleus"/>
    <property type="evidence" value="ECO:0000318"/>
    <property type="project" value="GO_Central"/>
</dbReference>
<accession>D8T6N9</accession>
<dbReference type="eggNOG" id="KOG2136">
    <property type="taxonomic scope" value="Eukaryota"/>
</dbReference>
<evidence type="ECO:0000256" key="1">
    <source>
        <dbReference type="ARBA" id="ARBA00004123"/>
    </source>
</evidence>
<keyword evidence="7" id="KW-1185">Reference proteome</keyword>
<feature type="domain" description="GCF C-terminal" evidence="5">
    <location>
        <begin position="657"/>
        <end position="781"/>
    </location>
</feature>
<dbReference type="PANTHER" id="PTHR12214">
    <property type="entry name" value="GC-RICH SEQUENCE DNA-BINDING FACTOR"/>
    <property type="match status" value="1"/>
</dbReference>
<dbReference type="OrthoDB" id="429427at2759"/>
<protein>
    <recommendedName>
        <fullName evidence="5">GCF C-terminal domain-containing protein</fullName>
    </recommendedName>
</protein>
<dbReference type="PANTHER" id="PTHR12214:SF0">
    <property type="entry name" value="LD29489P"/>
    <property type="match status" value="1"/>
</dbReference>
<feature type="region of interest" description="Disordered" evidence="4">
    <location>
        <begin position="530"/>
        <end position="567"/>
    </location>
</feature>
<gene>
    <name evidence="6" type="ORF">SELMODRAFT_133144</name>
</gene>
<dbReference type="FunCoup" id="D8T6N9">
    <property type="interactions" value="4197"/>
</dbReference>
<feature type="domain" description="GCF C-terminal" evidence="5">
    <location>
        <begin position="589"/>
        <end position="649"/>
    </location>
</feature>
<dbReference type="KEGG" id="smo:SELMODRAFT_133144"/>
<dbReference type="Gramene" id="EFJ07702">
    <property type="protein sequence ID" value="EFJ07702"/>
    <property type="gene ID" value="SELMODRAFT_133144"/>
</dbReference>
<feature type="region of interest" description="Disordered" evidence="4">
    <location>
        <begin position="1"/>
        <end position="122"/>
    </location>
</feature>
<dbReference type="GO" id="GO:0071008">
    <property type="term" value="C:U2-type post-mRNA release spliceosomal complex"/>
    <property type="evidence" value="ECO:0007669"/>
    <property type="project" value="InterPro"/>
</dbReference>
<evidence type="ECO:0000256" key="4">
    <source>
        <dbReference type="SAM" id="MobiDB-lite"/>
    </source>
</evidence>
<sequence length="879" mass="95989">MSKNKNFRKRGDGEAGDDDPVDQKLLKEKIPASKPGRKQLLSFAEEAAEEADDPSPGIAATAGKRNAVRGKPPRKPASSSTLLSFDGEDGNSSRGRKRSGYGPSHGSGHAMGAGKDKAQAVSNVLPQAGEYTPERLQELQKNTIRLGGAKPVLPVESKPPPAEPLVILKGVLKPVLHEGGESSVLVNSSNELPVVPPEDGVDAVMEAAFGGVDGLIPDAAAIAAAKAQRERKRIAHSAPDYIPVGSSSDADFRSRIRDAPEVVLKKDEAVSSDDEAEEVRGRLTFIGHKDNGKKAGVFDFVENVEEEDEEKMWEEEQLKKGVGKRVEDPSSRGVPLLPGGAYGQVPSRPLVAHPTFTLDQQAESAMLALQQGLKRLQESHAKTQSDLYSVEQNLTSSAASITMLEEKFSSAGKKYIYMQQLRDFVSTLCAFLQAKSPLIEELEEHMQKLHEERADAVFQRRILDGADEKVQLDSAIEAAMAVLTRGGSIQTASAHASSATQAAAAAALNGIAPELDEFGRDTSLQKRMEMKSRASARKRRISRVLAKTSSEECSSDESDNEMAFGSGRDETLETAERIFSDASEEYSQLEMVKNRLTEWHREYPAAYTDAYVSLSAPAIFAPFVRLELLKWDPLRDSAGFESMKWHSLLCEYDDSDLVPSLVERVALPLLHHYIGHCWDRLSTTQTRNAVAAVQEISVYVPATSDAFIDLVALVRSRIAAAVSEVEVPTWSAQLTTAVEQAAEIAEYRFRLSIKLLRNIGLWKNVLSLSKLNQLGLEELLNGRILPHLRVLAPEDAVARTETVLVALHGTWISSGVKDMCPELGAFIQHVISLGRTLEKLKKRDVAALAQAVRKMLLSLNQPEKARELARVFQLKEPAV</sequence>
<keyword evidence="3" id="KW-0539">Nucleus</keyword>
<dbReference type="Pfam" id="PF15458">
    <property type="entry name" value="NTR2"/>
    <property type="match status" value="1"/>
</dbReference>
<feature type="compositionally biased region" description="Basic and acidic residues" evidence="4">
    <location>
        <begin position="21"/>
        <end position="31"/>
    </location>
</feature>
<dbReference type="EMBL" id="GL377682">
    <property type="protein sequence ID" value="EFJ07702.1"/>
    <property type="molecule type" value="Genomic_DNA"/>
</dbReference>
<comment type="subcellular location">
    <subcellularLocation>
        <location evidence="1">Nucleus</location>
    </subcellularLocation>
</comment>
<evidence type="ECO:0000256" key="3">
    <source>
        <dbReference type="ARBA" id="ARBA00023242"/>
    </source>
</evidence>
<feature type="region of interest" description="Disordered" evidence="4">
    <location>
        <begin position="309"/>
        <end position="339"/>
    </location>
</feature>
<dbReference type="Pfam" id="PF07842">
    <property type="entry name" value="GCFC"/>
    <property type="match status" value="2"/>
</dbReference>
<comment type="similarity">
    <text evidence="2">Belongs to the GCF family.</text>
</comment>
<evidence type="ECO:0000313" key="6">
    <source>
        <dbReference type="EMBL" id="EFJ07702.1"/>
    </source>
</evidence>
<name>D8T6N9_SELML</name>
<dbReference type="InParanoid" id="D8T6N9"/>
<reference evidence="6 7" key="1">
    <citation type="journal article" date="2011" name="Science">
        <title>The Selaginella genome identifies genetic changes associated with the evolution of vascular plants.</title>
        <authorList>
            <person name="Banks J.A."/>
            <person name="Nishiyama T."/>
            <person name="Hasebe M."/>
            <person name="Bowman J.L."/>
            <person name="Gribskov M."/>
            <person name="dePamphilis C."/>
            <person name="Albert V.A."/>
            <person name="Aono N."/>
            <person name="Aoyama T."/>
            <person name="Ambrose B.A."/>
            <person name="Ashton N.W."/>
            <person name="Axtell M.J."/>
            <person name="Barker E."/>
            <person name="Barker M.S."/>
            <person name="Bennetzen J.L."/>
            <person name="Bonawitz N.D."/>
            <person name="Chapple C."/>
            <person name="Cheng C."/>
            <person name="Correa L.G."/>
            <person name="Dacre M."/>
            <person name="DeBarry J."/>
            <person name="Dreyer I."/>
            <person name="Elias M."/>
            <person name="Engstrom E.M."/>
            <person name="Estelle M."/>
            <person name="Feng L."/>
            <person name="Finet C."/>
            <person name="Floyd S.K."/>
            <person name="Frommer W.B."/>
            <person name="Fujita T."/>
            <person name="Gramzow L."/>
            <person name="Gutensohn M."/>
            <person name="Harholt J."/>
            <person name="Hattori M."/>
            <person name="Heyl A."/>
            <person name="Hirai T."/>
            <person name="Hiwatashi Y."/>
            <person name="Ishikawa M."/>
            <person name="Iwata M."/>
            <person name="Karol K.G."/>
            <person name="Koehler B."/>
            <person name="Kolukisaoglu U."/>
            <person name="Kubo M."/>
            <person name="Kurata T."/>
            <person name="Lalonde S."/>
            <person name="Li K."/>
            <person name="Li Y."/>
            <person name="Litt A."/>
            <person name="Lyons E."/>
            <person name="Manning G."/>
            <person name="Maruyama T."/>
            <person name="Michael T.P."/>
            <person name="Mikami K."/>
            <person name="Miyazaki S."/>
            <person name="Morinaga S."/>
            <person name="Murata T."/>
            <person name="Mueller-Roeber B."/>
            <person name="Nelson D.R."/>
            <person name="Obara M."/>
            <person name="Oguri Y."/>
            <person name="Olmstead R.G."/>
            <person name="Onodera N."/>
            <person name="Petersen B.L."/>
            <person name="Pils B."/>
            <person name="Prigge M."/>
            <person name="Rensing S.A."/>
            <person name="Riano-Pachon D.M."/>
            <person name="Roberts A.W."/>
            <person name="Sato Y."/>
            <person name="Scheller H.V."/>
            <person name="Schulz B."/>
            <person name="Schulz C."/>
            <person name="Shakirov E.V."/>
            <person name="Shibagaki N."/>
            <person name="Shinohara N."/>
            <person name="Shippen D.E."/>
            <person name="Soerensen I."/>
            <person name="Sotooka R."/>
            <person name="Sugimoto N."/>
            <person name="Sugita M."/>
            <person name="Sumikawa N."/>
            <person name="Tanurdzic M."/>
            <person name="Theissen G."/>
            <person name="Ulvskov P."/>
            <person name="Wakazuki S."/>
            <person name="Weng J.K."/>
            <person name="Willats W.W."/>
            <person name="Wipf D."/>
            <person name="Wolf P.G."/>
            <person name="Yang L."/>
            <person name="Zimmer A.D."/>
            <person name="Zhu Q."/>
            <person name="Mitros T."/>
            <person name="Hellsten U."/>
            <person name="Loque D."/>
            <person name="Otillar R."/>
            <person name="Salamov A."/>
            <person name="Schmutz J."/>
            <person name="Shapiro H."/>
            <person name="Lindquist E."/>
            <person name="Lucas S."/>
            <person name="Rokhsar D."/>
            <person name="Grigoriev I.V."/>
        </authorList>
    </citation>
    <scope>NUCLEOTIDE SEQUENCE [LARGE SCALE GENOMIC DNA]</scope>
</reference>
<dbReference type="Proteomes" id="UP000001514">
    <property type="component" value="Unassembled WGS sequence"/>
</dbReference>
<dbReference type="OMA" id="KQAMTLM"/>
<dbReference type="HOGENOM" id="CLU_011441_0_0_1"/>
<dbReference type="InterPro" id="IPR022783">
    <property type="entry name" value="GCFC_dom"/>
</dbReference>
<evidence type="ECO:0000256" key="2">
    <source>
        <dbReference type="ARBA" id="ARBA00010801"/>
    </source>
</evidence>
<dbReference type="InterPro" id="IPR028211">
    <property type="entry name" value="Ntr2"/>
</dbReference>
<dbReference type="InterPro" id="IPR012890">
    <property type="entry name" value="GCFC2-like"/>
</dbReference>
<organism evidence="7">
    <name type="scientific">Selaginella moellendorffii</name>
    <name type="common">Spikemoss</name>
    <dbReference type="NCBI Taxonomy" id="88036"/>
    <lineage>
        <taxon>Eukaryota</taxon>
        <taxon>Viridiplantae</taxon>
        <taxon>Streptophyta</taxon>
        <taxon>Embryophyta</taxon>
        <taxon>Tracheophyta</taxon>
        <taxon>Lycopodiopsida</taxon>
        <taxon>Selaginellales</taxon>
        <taxon>Selaginellaceae</taxon>
        <taxon>Selaginella</taxon>
    </lineage>
</organism>
<dbReference type="GO" id="GO:0000390">
    <property type="term" value="P:spliceosomal complex disassembly"/>
    <property type="evidence" value="ECO:0007669"/>
    <property type="project" value="InterPro"/>
</dbReference>
<feature type="compositionally biased region" description="Basic and acidic residues" evidence="4">
    <location>
        <begin position="314"/>
        <end position="330"/>
    </location>
</feature>
<dbReference type="AlphaFoldDB" id="D8T6N9"/>
<evidence type="ECO:0000313" key="7">
    <source>
        <dbReference type="Proteomes" id="UP000001514"/>
    </source>
</evidence>
<dbReference type="GO" id="GO:0003677">
    <property type="term" value="F:DNA binding"/>
    <property type="evidence" value="ECO:0007669"/>
    <property type="project" value="InterPro"/>
</dbReference>